<keyword evidence="2" id="KW-0805">Transcription regulation</keyword>
<evidence type="ECO:0000256" key="4">
    <source>
        <dbReference type="ARBA" id="ARBA00023163"/>
    </source>
</evidence>
<evidence type="ECO:0000256" key="1">
    <source>
        <dbReference type="ARBA" id="ARBA00009437"/>
    </source>
</evidence>
<dbReference type="GO" id="GO:0003677">
    <property type="term" value="F:DNA binding"/>
    <property type="evidence" value="ECO:0007669"/>
    <property type="project" value="UniProtKB-KW"/>
</dbReference>
<dbReference type="PANTHER" id="PTHR30118">
    <property type="entry name" value="HTH-TYPE TRANSCRIPTIONAL REGULATOR LEUO-RELATED"/>
    <property type="match status" value="1"/>
</dbReference>
<protein>
    <submittedName>
        <fullName evidence="6">LysR family transcriptional regulator</fullName>
    </submittedName>
</protein>
<dbReference type="EMBL" id="VZPX01000008">
    <property type="protein sequence ID" value="KAB0481503.1"/>
    <property type="molecule type" value="Genomic_DNA"/>
</dbReference>
<dbReference type="Gene3D" id="1.10.10.10">
    <property type="entry name" value="Winged helix-like DNA-binding domain superfamily/Winged helix DNA-binding domain"/>
    <property type="match status" value="1"/>
</dbReference>
<organism evidence="6 7">
    <name type="scientific">Vibrio chagasii</name>
    <dbReference type="NCBI Taxonomy" id="170679"/>
    <lineage>
        <taxon>Bacteria</taxon>
        <taxon>Pseudomonadati</taxon>
        <taxon>Pseudomonadota</taxon>
        <taxon>Gammaproteobacteria</taxon>
        <taxon>Vibrionales</taxon>
        <taxon>Vibrionaceae</taxon>
        <taxon>Vibrio</taxon>
    </lineage>
</organism>
<dbReference type="PROSITE" id="PS50931">
    <property type="entry name" value="HTH_LYSR"/>
    <property type="match status" value="1"/>
</dbReference>
<dbReference type="InterPro" id="IPR036390">
    <property type="entry name" value="WH_DNA-bd_sf"/>
</dbReference>
<evidence type="ECO:0000313" key="7">
    <source>
        <dbReference type="Proteomes" id="UP000423756"/>
    </source>
</evidence>
<dbReference type="SUPFAM" id="SSF46785">
    <property type="entry name" value="Winged helix' DNA-binding domain"/>
    <property type="match status" value="1"/>
</dbReference>
<feature type="domain" description="HTH lysR-type" evidence="5">
    <location>
        <begin position="6"/>
        <end position="63"/>
    </location>
</feature>
<dbReference type="InterPro" id="IPR005119">
    <property type="entry name" value="LysR_subst-bd"/>
</dbReference>
<dbReference type="PANTHER" id="PTHR30118:SF6">
    <property type="entry name" value="HTH-TYPE TRANSCRIPTIONAL REGULATOR LEUO"/>
    <property type="match status" value="1"/>
</dbReference>
<keyword evidence="4" id="KW-0804">Transcription</keyword>
<dbReference type="GeneID" id="77340858"/>
<comment type="caution">
    <text evidence="6">The sequence shown here is derived from an EMBL/GenBank/DDBJ whole genome shotgun (WGS) entry which is preliminary data.</text>
</comment>
<dbReference type="InterPro" id="IPR000847">
    <property type="entry name" value="LysR_HTH_N"/>
</dbReference>
<sequence length="311" mass="35587">MSNDIPNFNLLAVFSAVMELGSLSKAADHLNTNQSTISTSLARLKKEVDQELFVRKGRGVIPTAYSQSLYEQIKAPIQELNGVFQGMATFDEITAERKFAVSIPEHLQWLLLNRFLDLPNQGLSLEVYDQADSDDQVHEDLLTQKFDAMIDIVLPEHPSTMSEKLYESEVVIICRNGHPRIKGELTLDQYLSEKHAVLDRTRRQVRSLNHYTSLDLSQRKIMIHGSSLFSNLLLCSQSDCITVAPLSMAIQFKERLDLQIFKPPFDCQPIPHHLIWLKKQNNDPAHKWLREQVINTVEEMSKVLNSWKASY</sequence>
<dbReference type="SUPFAM" id="SSF53850">
    <property type="entry name" value="Periplasmic binding protein-like II"/>
    <property type="match status" value="1"/>
</dbReference>
<dbReference type="PRINTS" id="PR00039">
    <property type="entry name" value="HTHLYSR"/>
</dbReference>
<comment type="similarity">
    <text evidence="1">Belongs to the LysR transcriptional regulatory family.</text>
</comment>
<dbReference type="InterPro" id="IPR036388">
    <property type="entry name" value="WH-like_DNA-bd_sf"/>
</dbReference>
<reference evidence="6 7" key="1">
    <citation type="submission" date="2019-09" db="EMBL/GenBank/DDBJ databases">
        <title>Draft genome sequences of 48 bacterial type strains from the CCUG.</title>
        <authorList>
            <person name="Tunovic T."/>
            <person name="Pineiro-Iglesias B."/>
            <person name="Unosson C."/>
            <person name="Inganas E."/>
            <person name="Ohlen M."/>
            <person name="Cardew S."/>
            <person name="Jensie-Markopoulos S."/>
            <person name="Salva-Serra F."/>
            <person name="Jaen-Luchoro D."/>
            <person name="Karlsson R."/>
            <person name="Svensson-Stadler L."/>
            <person name="Chun J."/>
            <person name="Moore E."/>
        </authorList>
    </citation>
    <scope>NUCLEOTIDE SEQUENCE [LARGE SCALE GENOMIC DNA]</scope>
    <source>
        <strain evidence="6 7">CCUG 48643</strain>
    </source>
</reference>
<evidence type="ECO:0000256" key="2">
    <source>
        <dbReference type="ARBA" id="ARBA00023015"/>
    </source>
</evidence>
<dbReference type="Pfam" id="PF00126">
    <property type="entry name" value="HTH_1"/>
    <property type="match status" value="1"/>
</dbReference>
<dbReference type="Proteomes" id="UP000423756">
    <property type="component" value="Unassembled WGS sequence"/>
</dbReference>
<gene>
    <name evidence="6" type="ORF">F7Q91_05940</name>
</gene>
<dbReference type="Gene3D" id="3.40.190.10">
    <property type="entry name" value="Periplasmic binding protein-like II"/>
    <property type="match status" value="2"/>
</dbReference>
<evidence type="ECO:0000256" key="3">
    <source>
        <dbReference type="ARBA" id="ARBA00023125"/>
    </source>
</evidence>
<name>A0A7V7NW09_9VIBR</name>
<dbReference type="Pfam" id="PF03466">
    <property type="entry name" value="LysR_substrate"/>
    <property type="match status" value="1"/>
</dbReference>
<proteinExistence type="inferred from homology"/>
<dbReference type="RefSeq" id="WP_137406969.1">
    <property type="nucleotide sequence ID" value="NZ_AP025465.1"/>
</dbReference>
<accession>A0A7V7NW09</accession>
<evidence type="ECO:0000259" key="5">
    <source>
        <dbReference type="PROSITE" id="PS50931"/>
    </source>
</evidence>
<dbReference type="InterPro" id="IPR050389">
    <property type="entry name" value="LysR-type_TF"/>
</dbReference>
<dbReference type="AlphaFoldDB" id="A0A7V7NW09"/>
<evidence type="ECO:0000313" key="6">
    <source>
        <dbReference type="EMBL" id="KAB0481503.1"/>
    </source>
</evidence>
<keyword evidence="3" id="KW-0238">DNA-binding</keyword>
<dbReference type="GO" id="GO:0003700">
    <property type="term" value="F:DNA-binding transcription factor activity"/>
    <property type="evidence" value="ECO:0007669"/>
    <property type="project" value="InterPro"/>
</dbReference>